<feature type="transmembrane region" description="Helical" evidence="6">
    <location>
        <begin position="41"/>
        <end position="63"/>
    </location>
</feature>
<keyword evidence="3 6" id="KW-0812">Transmembrane</keyword>
<protein>
    <submittedName>
        <fullName evidence="8">Major facilitator superfamily transporter</fullName>
    </submittedName>
</protein>
<dbReference type="Proteomes" id="UP001050975">
    <property type="component" value="Unassembled WGS sequence"/>
</dbReference>
<feature type="transmembrane region" description="Helical" evidence="6">
    <location>
        <begin position="304"/>
        <end position="323"/>
    </location>
</feature>
<feature type="transmembrane region" description="Helical" evidence="6">
    <location>
        <begin position="373"/>
        <end position="395"/>
    </location>
</feature>
<evidence type="ECO:0000256" key="3">
    <source>
        <dbReference type="ARBA" id="ARBA00022692"/>
    </source>
</evidence>
<feature type="domain" description="Major facilitator superfamily (MFS) profile" evidence="7">
    <location>
        <begin position="221"/>
        <end position="414"/>
    </location>
</feature>
<dbReference type="Pfam" id="PF07690">
    <property type="entry name" value="MFS_1"/>
    <property type="match status" value="1"/>
</dbReference>
<comment type="subcellular location">
    <subcellularLocation>
        <location evidence="1">Cell membrane</location>
        <topology evidence="1">Multi-pass membrane protein</topology>
    </subcellularLocation>
</comment>
<keyword evidence="4 6" id="KW-1133">Transmembrane helix</keyword>
<dbReference type="AlphaFoldDB" id="A0AAV3XI70"/>
<reference evidence="8" key="1">
    <citation type="submission" date="2019-10" db="EMBL/GenBank/DDBJ databases">
        <title>Draft genome sequece of Microseira wollei NIES-4236.</title>
        <authorList>
            <person name="Yamaguchi H."/>
            <person name="Suzuki S."/>
            <person name="Kawachi M."/>
        </authorList>
    </citation>
    <scope>NUCLEOTIDE SEQUENCE</scope>
    <source>
        <strain evidence="8">NIES-4236</strain>
    </source>
</reference>
<sequence length="414" mass="44559">MLFPGYRVSFFLLIIGQFLSVLGSGISTFTIVWWLTAKYNSGTLIAIQLIASMLPGILLGPLLAPIVDRLPRQKIMLVCDLLNAVLLVPIIAAFALEKINIPLLVLFAVLSSVLAAVHQPTLLSACSQIITPEGRGKLAGIREFMHASKSVFGPIIATLLFNWFAVSQILGVQLLTFIISFVSLIFVKLPPLLDREKQGLWTANDDYKQDLIEAWHFMCQNRGLTILLVFFMLVNIGITLPSILPLLVTQVFHAGPGVLASLETAYGIGWIVSSIAVTATGGFSQRVQALLIGMPACGLCRASLGISPTVGLAMGFTFLYGVVGPAVNASSTAIWLEWVPERLQGRIFSIRNSLGQLGTTIGYLFGGILADRYGASLILEAGGILVFVVTILVILESSLFSLQQSSLSQEGLAE</sequence>
<evidence type="ECO:0000256" key="2">
    <source>
        <dbReference type="ARBA" id="ARBA00022475"/>
    </source>
</evidence>
<dbReference type="CDD" id="cd06173">
    <property type="entry name" value="MFS_MefA_like"/>
    <property type="match status" value="1"/>
</dbReference>
<organism evidence="8 9">
    <name type="scientific">Microseira wollei NIES-4236</name>
    <dbReference type="NCBI Taxonomy" id="2530354"/>
    <lineage>
        <taxon>Bacteria</taxon>
        <taxon>Bacillati</taxon>
        <taxon>Cyanobacteriota</taxon>
        <taxon>Cyanophyceae</taxon>
        <taxon>Oscillatoriophycideae</taxon>
        <taxon>Aerosakkonematales</taxon>
        <taxon>Aerosakkonemataceae</taxon>
        <taxon>Microseira</taxon>
    </lineage>
</organism>
<feature type="transmembrane region" description="Helical" evidence="6">
    <location>
        <begin position="75"/>
        <end position="95"/>
    </location>
</feature>
<evidence type="ECO:0000313" key="9">
    <source>
        <dbReference type="Proteomes" id="UP001050975"/>
    </source>
</evidence>
<dbReference type="SUPFAM" id="SSF103473">
    <property type="entry name" value="MFS general substrate transporter"/>
    <property type="match status" value="1"/>
</dbReference>
<feature type="transmembrane region" description="Helical" evidence="6">
    <location>
        <begin position="12"/>
        <end position="35"/>
    </location>
</feature>
<proteinExistence type="predicted"/>
<accession>A0AAV3XI70</accession>
<gene>
    <name evidence="8" type="ORF">MiSe_60750</name>
</gene>
<evidence type="ECO:0000256" key="1">
    <source>
        <dbReference type="ARBA" id="ARBA00004651"/>
    </source>
</evidence>
<dbReference type="GO" id="GO:0022857">
    <property type="term" value="F:transmembrane transporter activity"/>
    <property type="evidence" value="ECO:0007669"/>
    <property type="project" value="InterPro"/>
</dbReference>
<evidence type="ECO:0000256" key="5">
    <source>
        <dbReference type="ARBA" id="ARBA00023136"/>
    </source>
</evidence>
<keyword evidence="5 6" id="KW-0472">Membrane</keyword>
<evidence type="ECO:0000313" key="8">
    <source>
        <dbReference type="EMBL" id="GET41263.1"/>
    </source>
</evidence>
<feature type="transmembrane region" description="Helical" evidence="6">
    <location>
        <begin position="224"/>
        <end position="244"/>
    </location>
</feature>
<comment type="caution">
    <text evidence="8">The sequence shown here is derived from an EMBL/GenBank/DDBJ whole genome shotgun (WGS) entry which is preliminary data.</text>
</comment>
<feature type="transmembrane region" description="Helical" evidence="6">
    <location>
        <begin position="144"/>
        <end position="164"/>
    </location>
</feature>
<keyword evidence="9" id="KW-1185">Reference proteome</keyword>
<dbReference type="PANTHER" id="PTHR23513">
    <property type="entry name" value="INTEGRAL MEMBRANE EFFLUX PROTEIN-RELATED"/>
    <property type="match status" value="1"/>
</dbReference>
<feature type="transmembrane region" description="Helical" evidence="6">
    <location>
        <begin position="170"/>
        <end position="187"/>
    </location>
</feature>
<evidence type="ECO:0000256" key="6">
    <source>
        <dbReference type="SAM" id="Phobius"/>
    </source>
</evidence>
<dbReference type="InterPro" id="IPR020846">
    <property type="entry name" value="MFS_dom"/>
</dbReference>
<feature type="transmembrane region" description="Helical" evidence="6">
    <location>
        <begin position="264"/>
        <end position="283"/>
    </location>
</feature>
<dbReference type="PANTHER" id="PTHR23513:SF6">
    <property type="entry name" value="MAJOR FACILITATOR SUPERFAMILY ASSOCIATED DOMAIN-CONTAINING PROTEIN"/>
    <property type="match status" value="1"/>
</dbReference>
<dbReference type="EMBL" id="BLAY01000115">
    <property type="protein sequence ID" value="GET41263.1"/>
    <property type="molecule type" value="Genomic_DNA"/>
</dbReference>
<dbReference type="Gene3D" id="1.20.1250.20">
    <property type="entry name" value="MFS general substrate transporter like domains"/>
    <property type="match status" value="2"/>
</dbReference>
<dbReference type="InterPro" id="IPR036259">
    <property type="entry name" value="MFS_trans_sf"/>
</dbReference>
<name>A0AAV3XI70_9CYAN</name>
<dbReference type="InterPro" id="IPR011701">
    <property type="entry name" value="MFS"/>
</dbReference>
<evidence type="ECO:0000259" key="7">
    <source>
        <dbReference type="PROSITE" id="PS50850"/>
    </source>
</evidence>
<dbReference type="RefSeq" id="WP_226587481.1">
    <property type="nucleotide sequence ID" value="NZ_BLAY01000115.1"/>
</dbReference>
<feature type="transmembrane region" description="Helical" evidence="6">
    <location>
        <begin position="101"/>
        <end position="123"/>
    </location>
</feature>
<keyword evidence="2" id="KW-1003">Cell membrane</keyword>
<evidence type="ECO:0000256" key="4">
    <source>
        <dbReference type="ARBA" id="ARBA00022989"/>
    </source>
</evidence>
<dbReference type="PROSITE" id="PS50850">
    <property type="entry name" value="MFS"/>
    <property type="match status" value="1"/>
</dbReference>
<dbReference type="GO" id="GO:0005886">
    <property type="term" value="C:plasma membrane"/>
    <property type="evidence" value="ECO:0007669"/>
    <property type="project" value="UniProtKB-SubCell"/>
</dbReference>